<accession>A0A5C8PK34</accession>
<organism evidence="1 2">
    <name type="scientific">Vineibacter terrae</name>
    <dbReference type="NCBI Taxonomy" id="2586908"/>
    <lineage>
        <taxon>Bacteria</taxon>
        <taxon>Pseudomonadati</taxon>
        <taxon>Pseudomonadota</taxon>
        <taxon>Alphaproteobacteria</taxon>
        <taxon>Hyphomicrobiales</taxon>
        <taxon>Vineibacter</taxon>
    </lineage>
</organism>
<sequence>MTTELDRARAGMLESLDRRIEARLREFRERGEFADVHAADFRDEDEKQVRIGQRMHSALQQGKTLQILGIEVQRDFIAMYEELKKLMYVLDAASMKAMK</sequence>
<reference evidence="1 2" key="1">
    <citation type="submission" date="2019-06" db="EMBL/GenBank/DDBJ databases">
        <title>New taxonomy in bacterial strain CC-CFT640, isolated from vineyard.</title>
        <authorList>
            <person name="Lin S.-Y."/>
            <person name="Tsai C.-F."/>
            <person name="Young C.-C."/>
        </authorList>
    </citation>
    <scope>NUCLEOTIDE SEQUENCE [LARGE SCALE GENOMIC DNA]</scope>
    <source>
        <strain evidence="1 2">CC-CFT640</strain>
    </source>
</reference>
<dbReference type="RefSeq" id="WP_147848894.1">
    <property type="nucleotide sequence ID" value="NZ_VDUZ01000024.1"/>
</dbReference>
<gene>
    <name evidence="1" type="ORF">FHP25_20815</name>
</gene>
<dbReference type="AlphaFoldDB" id="A0A5C8PK34"/>
<dbReference type="Proteomes" id="UP000321638">
    <property type="component" value="Unassembled WGS sequence"/>
</dbReference>
<evidence type="ECO:0000313" key="1">
    <source>
        <dbReference type="EMBL" id="TXL73620.1"/>
    </source>
</evidence>
<dbReference type="OrthoDB" id="9961036at2"/>
<dbReference type="EMBL" id="VDUZ01000024">
    <property type="protein sequence ID" value="TXL73620.1"/>
    <property type="molecule type" value="Genomic_DNA"/>
</dbReference>
<protein>
    <submittedName>
        <fullName evidence="1">Uncharacterized protein</fullName>
    </submittedName>
</protein>
<proteinExistence type="predicted"/>
<keyword evidence="2" id="KW-1185">Reference proteome</keyword>
<comment type="caution">
    <text evidence="1">The sequence shown here is derived from an EMBL/GenBank/DDBJ whole genome shotgun (WGS) entry which is preliminary data.</text>
</comment>
<name>A0A5C8PK34_9HYPH</name>
<evidence type="ECO:0000313" key="2">
    <source>
        <dbReference type="Proteomes" id="UP000321638"/>
    </source>
</evidence>